<dbReference type="SUPFAM" id="SSF48150">
    <property type="entry name" value="DNA-glycosylase"/>
    <property type="match status" value="1"/>
</dbReference>
<reference evidence="6" key="2">
    <citation type="journal article" date="2014" name="ISME J.">
        <title>Microbial stratification in low pH oxic and suboxic macroscopic growths along an acid mine drainage.</title>
        <authorList>
            <person name="Mendez-Garcia C."/>
            <person name="Mesa V."/>
            <person name="Sprenger R.R."/>
            <person name="Richter M."/>
            <person name="Diez M.S."/>
            <person name="Solano J."/>
            <person name="Bargiela R."/>
            <person name="Golyshina O.V."/>
            <person name="Manteca A."/>
            <person name="Ramos J.L."/>
            <person name="Gallego J.R."/>
            <person name="Llorente I."/>
            <person name="Martins Dos Santos V.A."/>
            <person name="Jensen O.N."/>
            <person name="Pelaez A.I."/>
            <person name="Sanchez J."/>
            <person name="Ferrer M."/>
        </authorList>
    </citation>
    <scope>NUCLEOTIDE SEQUENCE</scope>
</reference>
<name>T1C0E9_9ZZZZ</name>
<dbReference type="InterPro" id="IPR003265">
    <property type="entry name" value="HhH-GPD_domain"/>
</dbReference>
<dbReference type="GO" id="GO:0005737">
    <property type="term" value="C:cytoplasm"/>
    <property type="evidence" value="ECO:0007669"/>
    <property type="project" value="TreeGrafter"/>
</dbReference>
<dbReference type="GO" id="GO:0043916">
    <property type="term" value="F:DNA-7-methylguanine glycosylase activity"/>
    <property type="evidence" value="ECO:0007669"/>
    <property type="project" value="TreeGrafter"/>
</dbReference>
<dbReference type="Pfam" id="PF12833">
    <property type="entry name" value="HTH_18"/>
    <property type="match status" value="1"/>
</dbReference>
<evidence type="ECO:0000313" key="6">
    <source>
        <dbReference type="EMBL" id="EQD58754.1"/>
    </source>
</evidence>
<dbReference type="InterPro" id="IPR011257">
    <property type="entry name" value="DNA_glycosylase"/>
</dbReference>
<dbReference type="SMART" id="SM00478">
    <property type="entry name" value="ENDO3c"/>
    <property type="match status" value="1"/>
</dbReference>
<dbReference type="InterPro" id="IPR009057">
    <property type="entry name" value="Homeodomain-like_sf"/>
</dbReference>
<dbReference type="Pfam" id="PF06029">
    <property type="entry name" value="AlkA_N"/>
    <property type="match status" value="1"/>
</dbReference>
<evidence type="ECO:0000256" key="3">
    <source>
        <dbReference type="ARBA" id="ARBA00023163"/>
    </source>
</evidence>
<dbReference type="InterPro" id="IPR037046">
    <property type="entry name" value="AlkA_N_sf"/>
</dbReference>
<protein>
    <submittedName>
        <fullName evidence="6">DNA-3-methyladenine glycosylase</fullName>
    </submittedName>
</protein>
<dbReference type="CDD" id="cd00056">
    <property type="entry name" value="ENDO3c"/>
    <property type="match status" value="1"/>
</dbReference>
<dbReference type="PANTHER" id="PTHR43003">
    <property type="entry name" value="DNA-3-METHYLADENINE GLYCOSYLASE"/>
    <property type="match status" value="1"/>
</dbReference>
<organism evidence="6">
    <name type="scientific">mine drainage metagenome</name>
    <dbReference type="NCBI Taxonomy" id="410659"/>
    <lineage>
        <taxon>unclassified sequences</taxon>
        <taxon>metagenomes</taxon>
        <taxon>ecological metagenomes</taxon>
    </lineage>
</organism>
<comment type="caution">
    <text evidence="6">The sequence shown here is derived from an EMBL/GenBank/DDBJ whole genome shotgun (WGS) entry which is preliminary data.</text>
</comment>
<dbReference type="GO" id="GO:0006307">
    <property type="term" value="P:DNA alkylation repair"/>
    <property type="evidence" value="ECO:0007669"/>
    <property type="project" value="TreeGrafter"/>
</dbReference>
<keyword evidence="3" id="KW-0804">Transcription</keyword>
<dbReference type="InterPro" id="IPR018060">
    <property type="entry name" value="HTH_AraC"/>
</dbReference>
<evidence type="ECO:0000256" key="2">
    <source>
        <dbReference type="ARBA" id="ARBA00023015"/>
    </source>
</evidence>
<keyword evidence="2" id="KW-0805">Transcription regulation</keyword>
<dbReference type="InterPro" id="IPR023170">
    <property type="entry name" value="HhH_base_excis_C"/>
</dbReference>
<dbReference type="GO" id="GO:0043565">
    <property type="term" value="F:sequence-specific DNA binding"/>
    <property type="evidence" value="ECO:0007669"/>
    <property type="project" value="InterPro"/>
</dbReference>
<proteinExistence type="predicted"/>
<feature type="domain" description="HTH araC/xylS-type" evidence="5">
    <location>
        <begin position="2"/>
        <end position="100"/>
    </location>
</feature>
<evidence type="ECO:0000256" key="1">
    <source>
        <dbReference type="ARBA" id="ARBA00022763"/>
    </source>
</evidence>
<evidence type="ECO:0000259" key="5">
    <source>
        <dbReference type="PROSITE" id="PS01124"/>
    </source>
</evidence>
<dbReference type="PANTHER" id="PTHR43003:SF13">
    <property type="entry name" value="DNA-3-METHYLADENINE GLYCOSYLASE 2"/>
    <property type="match status" value="1"/>
</dbReference>
<keyword evidence="1" id="KW-0227">DNA damage</keyword>
<dbReference type="AlphaFoldDB" id="T1C0E9"/>
<sequence length="394" mass="44008">MNHALRLISDGTLDEGDVDALAVRVGVSARHLSRLFMQHLGTRPIAVAQTRRLHFAKQLISDTDLPMSQVALISGFQSIRRFNDMIHKVYQRSPTELRRLAEADKPHLGSEEYAFQLAYRPPYDWDSLMAFLSARATPGVESVRDGRYFRSIRLNQHSGTVEVGRIEGRHALHVRIRFPDPAYLLTIITRLRSMFDLSADPEVVSGHLAQDPLLKPLVKRFPGLRVPGAWDGFEMAVRAILGQQIRVRTATLLAGRLAEQFGVPLDVMAAHGLTHTFPEAADLAAAEIRGLPESRQRAIQSLARAVLSGRIVFNAELTGGDLPECFKDINGIGEWTTQYVAMRVLNDPNAFPAPDRVLRRVAGQGTLLTRGALLERADAWKPWRAYAAMYLWRG</sequence>
<accession>T1C0E9</accession>
<dbReference type="GO" id="GO:0032993">
    <property type="term" value="C:protein-DNA complex"/>
    <property type="evidence" value="ECO:0007669"/>
    <property type="project" value="TreeGrafter"/>
</dbReference>
<dbReference type="InterPro" id="IPR051912">
    <property type="entry name" value="Alkylbase_DNA_Glycosylase/TA"/>
</dbReference>
<dbReference type="SMART" id="SM00342">
    <property type="entry name" value="HTH_ARAC"/>
    <property type="match status" value="1"/>
</dbReference>
<evidence type="ECO:0000256" key="4">
    <source>
        <dbReference type="ARBA" id="ARBA00023204"/>
    </source>
</evidence>
<dbReference type="GO" id="GO:0008725">
    <property type="term" value="F:DNA-3-methyladenine glycosylase activity"/>
    <property type="evidence" value="ECO:0007669"/>
    <property type="project" value="TreeGrafter"/>
</dbReference>
<dbReference type="GO" id="GO:0006285">
    <property type="term" value="P:base-excision repair, AP site formation"/>
    <property type="evidence" value="ECO:0007669"/>
    <property type="project" value="TreeGrafter"/>
</dbReference>
<dbReference type="SMART" id="SM01009">
    <property type="entry name" value="AlkA_N"/>
    <property type="match status" value="1"/>
</dbReference>
<gene>
    <name evidence="6" type="ORF">B1B_08455</name>
</gene>
<dbReference type="Gene3D" id="1.10.340.30">
    <property type="entry name" value="Hypothetical protein, domain 2"/>
    <property type="match status" value="1"/>
</dbReference>
<dbReference type="InterPro" id="IPR010316">
    <property type="entry name" value="AlkA_N"/>
</dbReference>
<dbReference type="GO" id="GO:0003700">
    <property type="term" value="F:DNA-binding transcription factor activity"/>
    <property type="evidence" value="ECO:0007669"/>
    <property type="project" value="InterPro"/>
</dbReference>
<dbReference type="GO" id="GO:0032131">
    <property type="term" value="F:alkylated DNA binding"/>
    <property type="evidence" value="ECO:0007669"/>
    <property type="project" value="TreeGrafter"/>
</dbReference>
<reference evidence="6" key="1">
    <citation type="submission" date="2013-08" db="EMBL/GenBank/DDBJ databases">
        <authorList>
            <person name="Mendez C."/>
            <person name="Richter M."/>
            <person name="Ferrer M."/>
            <person name="Sanchez J."/>
        </authorList>
    </citation>
    <scope>NUCLEOTIDE SEQUENCE</scope>
</reference>
<dbReference type="PROSITE" id="PS01124">
    <property type="entry name" value="HTH_ARAC_FAMILY_2"/>
    <property type="match status" value="1"/>
</dbReference>
<dbReference type="Gene3D" id="3.30.310.20">
    <property type="entry name" value="DNA-3-methyladenine glycosylase AlkA, N-terminal domain"/>
    <property type="match status" value="1"/>
</dbReference>
<dbReference type="Gene3D" id="1.10.1670.10">
    <property type="entry name" value="Helix-hairpin-Helix base-excision DNA repair enzymes (C-terminal)"/>
    <property type="match status" value="1"/>
</dbReference>
<dbReference type="SUPFAM" id="SSF46689">
    <property type="entry name" value="Homeodomain-like"/>
    <property type="match status" value="2"/>
</dbReference>
<dbReference type="Gene3D" id="1.10.10.60">
    <property type="entry name" value="Homeodomain-like"/>
    <property type="match status" value="1"/>
</dbReference>
<dbReference type="EMBL" id="AUZY01005511">
    <property type="protein sequence ID" value="EQD58754.1"/>
    <property type="molecule type" value="Genomic_DNA"/>
</dbReference>
<dbReference type="SUPFAM" id="SSF55945">
    <property type="entry name" value="TATA-box binding protein-like"/>
    <property type="match status" value="1"/>
</dbReference>
<keyword evidence="4" id="KW-0234">DNA repair</keyword>